<dbReference type="SUPFAM" id="SSF56281">
    <property type="entry name" value="Metallo-hydrolase/oxidoreductase"/>
    <property type="match status" value="1"/>
</dbReference>
<dbReference type="SMART" id="SM00849">
    <property type="entry name" value="Lactamase_B"/>
    <property type="match status" value="1"/>
</dbReference>
<protein>
    <submittedName>
        <fullName evidence="2">MBL fold metallo-hydrolase</fullName>
    </submittedName>
</protein>
<organism evidence="2 3">
    <name type="scientific">Ectobacillus antri</name>
    <dbReference type="NCBI Taxonomy" id="2486280"/>
    <lineage>
        <taxon>Bacteria</taxon>
        <taxon>Bacillati</taxon>
        <taxon>Bacillota</taxon>
        <taxon>Bacilli</taxon>
        <taxon>Bacillales</taxon>
        <taxon>Bacillaceae</taxon>
        <taxon>Ectobacillus</taxon>
    </lineage>
</organism>
<sequence length="257" mass="30259">MIQSFKLIPSAAGRKMPVYMFQIDDLLLDTGPRSVEKQVRSIVKDIHITRVIHTHHHEDHTGNSAWIQKEYNLPQWIHPVGVSMCQRATRLPFDRAFMWHNRDAFFPTPLEAEYVETDFYRFKVVHTPGHAEDHIVLIDEEKAICFTGDLYLFHSPVSNFSFESVPEIIRSLDKVLTYSFQDIYCSHRGYIRNGRKLLERKHAYLLELQERVVQAFQAGRSPKQIRKELLPKSKWFQYISFFENSSIHTVQSILKEL</sequence>
<dbReference type="Proteomes" id="UP001218246">
    <property type="component" value="Unassembled WGS sequence"/>
</dbReference>
<dbReference type="Gene3D" id="3.60.15.10">
    <property type="entry name" value="Ribonuclease Z/Hydroxyacylglutathione hydrolase-like"/>
    <property type="match status" value="1"/>
</dbReference>
<reference evidence="2 3" key="1">
    <citation type="submission" date="2023-04" db="EMBL/GenBank/DDBJ databases">
        <title>Ectobacillus antri isolated from activated sludge.</title>
        <authorList>
            <person name="Yan P."/>
            <person name="Liu X."/>
        </authorList>
    </citation>
    <scope>NUCLEOTIDE SEQUENCE [LARGE SCALE GENOMIC DNA]</scope>
    <source>
        <strain evidence="2 3">C18H</strain>
    </source>
</reference>
<dbReference type="InterPro" id="IPR050662">
    <property type="entry name" value="Sec-metab_biosynth-thioest"/>
</dbReference>
<dbReference type="PANTHER" id="PTHR23131">
    <property type="entry name" value="ENDORIBONUCLEASE LACTB2"/>
    <property type="match status" value="1"/>
</dbReference>
<feature type="domain" description="Metallo-beta-lactamase" evidence="1">
    <location>
        <begin position="17"/>
        <end position="187"/>
    </location>
</feature>
<proteinExistence type="predicted"/>
<dbReference type="InterPro" id="IPR001279">
    <property type="entry name" value="Metallo-B-lactamas"/>
</dbReference>
<comment type="caution">
    <text evidence="2">The sequence shown here is derived from an EMBL/GenBank/DDBJ whole genome shotgun (WGS) entry which is preliminary data.</text>
</comment>
<dbReference type="RefSeq" id="WP_278018269.1">
    <property type="nucleotide sequence ID" value="NZ_JARRRY010000008.1"/>
</dbReference>
<dbReference type="Pfam" id="PF00753">
    <property type="entry name" value="Lactamase_B"/>
    <property type="match status" value="1"/>
</dbReference>
<dbReference type="EMBL" id="JARULN010000009">
    <property type="protein sequence ID" value="MDG5754537.1"/>
    <property type="molecule type" value="Genomic_DNA"/>
</dbReference>
<gene>
    <name evidence="2" type="ORF">P6P90_11210</name>
</gene>
<evidence type="ECO:0000259" key="1">
    <source>
        <dbReference type="SMART" id="SM00849"/>
    </source>
</evidence>
<dbReference type="InterPro" id="IPR036866">
    <property type="entry name" value="RibonucZ/Hydroxyglut_hydro"/>
</dbReference>
<evidence type="ECO:0000313" key="3">
    <source>
        <dbReference type="Proteomes" id="UP001218246"/>
    </source>
</evidence>
<keyword evidence="3" id="KW-1185">Reference proteome</keyword>
<evidence type="ECO:0000313" key="2">
    <source>
        <dbReference type="EMBL" id="MDG5754537.1"/>
    </source>
</evidence>
<accession>A0ABT6H6G4</accession>
<name>A0ABT6H6G4_9BACI</name>